<protein>
    <submittedName>
        <fullName evidence="3">Sigma-E factor regulatory protein RseB domain-containing protein</fullName>
    </submittedName>
</protein>
<dbReference type="RefSeq" id="WP_388040610.1">
    <property type="nucleotide sequence ID" value="NZ_JBHUEK010000028.1"/>
</dbReference>
<keyword evidence="1" id="KW-0812">Transmembrane</keyword>
<evidence type="ECO:0000313" key="3">
    <source>
        <dbReference type="EMBL" id="MFD1780802.1"/>
    </source>
</evidence>
<keyword evidence="1" id="KW-1133">Transmembrane helix</keyword>
<dbReference type="Gene3D" id="2.50.20.10">
    <property type="entry name" value="Lipoprotein localisation LolA/LolB/LppX"/>
    <property type="match status" value="1"/>
</dbReference>
<keyword evidence="4" id="KW-1185">Reference proteome</keyword>
<gene>
    <name evidence="3" type="ORF">ACFSFW_19295</name>
</gene>
<feature type="domain" description="MucB/RseB N-terminal" evidence="2">
    <location>
        <begin position="278"/>
        <end position="320"/>
    </location>
</feature>
<comment type="caution">
    <text evidence="3">The sequence shown here is derived from an EMBL/GenBank/DDBJ whole genome shotgun (WGS) entry which is preliminary data.</text>
</comment>
<dbReference type="EMBL" id="JBHUEK010000028">
    <property type="protein sequence ID" value="MFD1780802.1"/>
    <property type="molecule type" value="Genomic_DNA"/>
</dbReference>
<evidence type="ECO:0000256" key="1">
    <source>
        <dbReference type="SAM" id="Phobius"/>
    </source>
</evidence>
<accession>A0ABW4MTE6</accession>
<proteinExistence type="predicted"/>
<dbReference type="InterPro" id="IPR033434">
    <property type="entry name" value="MucB/RseB_N"/>
</dbReference>
<name>A0ABW4MTE6_9BACI</name>
<dbReference type="Proteomes" id="UP001597227">
    <property type="component" value="Unassembled WGS sequence"/>
</dbReference>
<organism evidence="3 4">
    <name type="scientific">Fredinandcohnia salidurans</name>
    <dbReference type="NCBI Taxonomy" id="2595041"/>
    <lineage>
        <taxon>Bacteria</taxon>
        <taxon>Bacillati</taxon>
        <taxon>Bacillota</taxon>
        <taxon>Bacilli</taxon>
        <taxon>Bacillales</taxon>
        <taxon>Bacillaceae</taxon>
        <taxon>Fredinandcohnia</taxon>
    </lineage>
</organism>
<evidence type="ECO:0000313" key="4">
    <source>
        <dbReference type="Proteomes" id="UP001597227"/>
    </source>
</evidence>
<sequence>MEDKLKELKSTLRDSLTNEKNIHFTEEHKNRVLKTIKINSIRNNFSRSFNSRIHLLFSVVITFVLLVGTYFIAGIDDIFSKNEAEQIYKGHETSKITSSPKKDISQNTVIVPPSQEENYVEITKEEVYKKLLSSDKFETAKGEFELHYEYIDGQSSTVNVKYALSWGQVKAGFSEDTNHEKNSKEDDKNYTYFGNGKLWSIQVNTKTYNEGKYIEGSRPLIGLAQNSLFPREITLNYLGDFENWEIENQNEEILSHNSIVIKGDLNEYAAEKHSSKTFRFWIDKDSGVLLKYETYNKKGEVVDYLYPIELQINVPIDTKLFLPNLEGYKKIE</sequence>
<feature type="transmembrane region" description="Helical" evidence="1">
    <location>
        <begin position="53"/>
        <end position="73"/>
    </location>
</feature>
<dbReference type="Pfam" id="PF03888">
    <property type="entry name" value="MucB_RseB"/>
    <property type="match status" value="1"/>
</dbReference>
<reference evidence="4" key="1">
    <citation type="journal article" date="2019" name="Int. J. Syst. Evol. Microbiol.">
        <title>The Global Catalogue of Microorganisms (GCM) 10K type strain sequencing project: providing services to taxonomists for standard genome sequencing and annotation.</title>
        <authorList>
            <consortium name="The Broad Institute Genomics Platform"/>
            <consortium name="The Broad Institute Genome Sequencing Center for Infectious Disease"/>
            <person name="Wu L."/>
            <person name="Ma J."/>
        </authorList>
    </citation>
    <scope>NUCLEOTIDE SEQUENCE [LARGE SCALE GENOMIC DNA]</scope>
    <source>
        <strain evidence="4">CCUG 15531</strain>
    </source>
</reference>
<evidence type="ECO:0000259" key="2">
    <source>
        <dbReference type="Pfam" id="PF03888"/>
    </source>
</evidence>
<keyword evidence="1" id="KW-0472">Membrane</keyword>